<organism evidence="2 3">
    <name type="scientific">Ferrovum myxofaciens</name>
    <dbReference type="NCBI Taxonomy" id="416213"/>
    <lineage>
        <taxon>Bacteria</taxon>
        <taxon>Pseudomonadati</taxon>
        <taxon>Pseudomonadota</taxon>
        <taxon>Betaproteobacteria</taxon>
        <taxon>Ferrovales</taxon>
        <taxon>Ferrovaceae</taxon>
        <taxon>Ferrovum</taxon>
    </lineage>
</organism>
<evidence type="ECO:0000313" key="3">
    <source>
        <dbReference type="Proteomes" id="UP000075653"/>
    </source>
</evidence>
<feature type="compositionally biased region" description="Gly residues" evidence="1">
    <location>
        <begin position="1"/>
        <end position="14"/>
    </location>
</feature>
<dbReference type="Proteomes" id="UP000075653">
    <property type="component" value="Unassembled WGS sequence"/>
</dbReference>
<feature type="compositionally biased region" description="Basic and acidic residues" evidence="1">
    <location>
        <begin position="15"/>
        <end position="24"/>
    </location>
</feature>
<sequence length="171" mass="17488">MIGGGGRQIGGGNLDRGRRGRDDGSCGGGRIPGQLIPVGVHEIPVFIQLKLAIAGETDVPVVIHPKKSLTIDGHIQGISRGLDITLSETLGHSGHLSSNSNGGTARTVEGRGKDIGKLCVGRFESDRAGIGDVVANCIQLAGRGIQSAESLLKSHGGCSLEIVKLLDVGDG</sequence>
<dbReference type="AlphaFoldDB" id="A0A149VWW3"/>
<proteinExistence type="predicted"/>
<keyword evidence="3" id="KW-1185">Reference proteome</keyword>
<comment type="caution">
    <text evidence="2">The sequence shown here is derived from an EMBL/GenBank/DDBJ whole genome shotgun (WGS) entry which is preliminary data.</text>
</comment>
<evidence type="ECO:0000256" key="1">
    <source>
        <dbReference type="SAM" id="MobiDB-lite"/>
    </source>
</evidence>
<protein>
    <submittedName>
        <fullName evidence="2">Uncharacterized protein</fullName>
    </submittedName>
</protein>
<dbReference type="EMBL" id="LRRD01000044">
    <property type="protein sequence ID" value="KXW57668.1"/>
    <property type="molecule type" value="Genomic_DNA"/>
</dbReference>
<name>A0A149VWW3_9PROT</name>
<accession>A0A149VWW3</accession>
<feature type="region of interest" description="Disordered" evidence="1">
    <location>
        <begin position="1"/>
        <end position="28"/>
    </location>
</feature>
<reference evidence="2 3" key="1">
    <citation type="submission" date="2016-01" db="EMBL/GenBank/DDBJ databases">
        <title>Genome sequence of the acidophilic iron oxidising Ferrovum strain Z-31.</title>
        <authorList>
            <person name="Poehlein A."/>
            <person name="Ullrich S.R."/>
            <person name="Schloemann M."/>
            <person name="Muehling M."/>
            <person name="Daniel R."/>
        </authorList>
    </citation>
    <scope>NUCLEOTIDE SEQUENCE [LARGE SCALE GENOMIC DNA]</scope>
    <source>
        <strain evidence="2 3">Z-31</strain>
    </source>
</reference>
<evidence type="ECO:0000313" key="2">
    <source>
        <dbReference type="EMBL" id="KXW57668.1"/>
    </source>
</evidence>
<gene>
    <name evidence="2" type="ORF">FEMY_18190</name>
</gene>